<dbReference type="WBParaSite" id="JU765_v2.g6638.t1">
    <property type="protein sequence ID" value="JU765_v2.g6638.t1"/>
    <property type="gene ID" value="JU765_v2.g6638"/>
</dbReference>
<evidence type="ECO:0000313" key="1">
    <source>
        <dbReference type="Proteomes" id="UP000887576"/>
    </source>
</evidence>
<sequence length="419" mass="47119">MTLWEMWSNGEKPWADFGPKEILEAIEKGERPKKPENAGKNVCGIMRFCWTLNPEGRPSFALLSQLLSSIKFEIVETKTGFSPRNPNQVKIKSEEKFVILEKANPSSVFGQNLITRKYGLVPKSVLKMNNNVRNEQPPIPQHGTLPIKPDNTSEATTKPKIELVPGSFIHLKHMDADDALKICNLFVNESCGSEPKKIVHVAPQPSPKANPSPINLPGAIPTPASKEELLSSRIFQERSLLAAEDNELEGALKIENSNENLESKVLLNFENSNDLTESLESLEEELSKASLLLQHVLDAPLFQEIFEDDSTEEDAQIQRENIDNLSWLIFFIIIQCKFLAKEEKEKLLAEVISKVPSDMKPETCEKFLEKYDYDVELAVQELKVQKLSSLSYVCHEDLARLALQISNWDVVTAAKLLAS</sequence>
<accession>A0AC34RG44</accession>
<name>A0AC34RG44_9BILA</name>
<organism evidence="1 2">
    <name type="scientific">Panagrolaimus sp. JU765</name>
    <dbReference type="NCBI Taxonomy" id="591449"/>
    <lineage>
        <taxon>Eukaryota</taxon>
        <taxon>Metazoa</taxon>
        <taxon>Ecdysozoa</taxon>
        <taxon>Nematoda</taxon>
        <taxon>Chromadorea</taxon>
        <taxon>Rhabditida</taxon>
        <taxon>Tylenchina</taxon>
        <taxon>Panagrolaimomorpha</taxon>
        <taxon>Panagrolaimoidea</taxon>
        <taxon>Panagrolaimidae</taxon>
        <taxon>Panagrolaimus</taxon>
    </lineage>
</organism>
<dbReference type="Proteomes" id="UP000887576">
    <property type="component" value="Unplaced"/>
</dbReference>
<reference evidence="2" key="1">
    <citation type="submission" date="2022-11" db="UniProtKB">
        <authorList>
            <consortium name="WormBaseParasite"/>
        </authorList>
    </citation>
    <scope>IDENTIFICATION</scope>
</reference>
<proteinExistence type="predicted"/>
<evidence type="ECO:0000313" key="2">
    <source>
        <dbReference type="WBParaSite" id="JU765_v2.g6638.t1"/>
    </source>
</evidence>
<protein>
    <submittedName>
        <fullName evidence="2">Serine-threonine/tyrosine-protein kinase catalytic domain-containing protein</fullName>
    </submittedName>
</protein>